<sequence>MLGHFGVHSLRWRLVLIDRPKLRSLTIREAELRIMLVSDVPAPFARSCTAEEQAAMDAEQKWNRVGSFKEWGRR</sequence>
<gene>
    <name evidence="1" type="ORF">BS297_19620</name>
</gene>
<dbReference type="Proteomes" id="UP000325576">
    <property type="component" value="Unassembled WGS sequence"/>
</dbReference>
<proteinExistence type="predicted"/>
<reference evidence="1 2" key="1">
    <citation type="journal article" date="2017" name="Poromechanics V (2013)">
        <title>Genomic Characterization of the Arsenic-Tolerant Actinobacterium, &lt;i&gt;Rhodococcus erythropolis&lt;/i&gt; S43.</title>
        <authorList>
            <person name="Retamal-Morales G."/>
            <person name="Mehnert M."/>
            <person name="Schwabe R."/>
            <person name="Tischler D."/>
            <person name="Schloemann M."/>
            <person name="Levican G.J."/>
        </authorList>
    </citation>
    <scope>NUCLEOTIDE SEQUENCE [LARGE SCALE GENOMIC DNA]</scope>
    <source>
        <strain evidence="1 2">S43</strain>
    </source>
</reference>
<evidence type="ECO:0000313" key="1">
    <source>
        <dbReference type="EMBL" id="KAB2583634.1"/>
    </source>
</evidence>
<dbReference type="AlphaFoldDB" id="A0A0C3A3V6"/>
<organism evidence="1 2">
    <name type="scientific">Rhodococcus erythropolis</name>
    <name type="common">Arthrobacter picolinophilus</name>
    <dbReference type="NCBI Taxonomy" id="1833"/>
    <lineage>
        <taxon>Bacteria</taxon>
        <taxon>Bacillati</taxon>
        <taxon>Actinomycetota</taxon>
        <taxon>Actinomycetes</taxon>
        <taxon>Mycobacteriales</taxon>
        <taxon>Nocardiaceae</taxon>
        <taxon>Rhodococcus</taxon>
        <taxon>Rhodococcus erythropolis group</taxon>
    </lineage>
</organism>
<protein>
    <submittedName>
        <fullName evidence="1">Uncharacterized protein</fullName>
    </submittedName>
</protein>
<comment type="caution">
    <text evidence="1">The sequence shown here is derived from an EMBL/GenBank/DDBJ whole genome shotgun (WGS) entry which is preliminary data.</text>
</comment>
<evidence type="ECO:0000313" key="2">
    <source>
        <dbReference type="Proteomes" id="UP000325576"/>
    </source>
</evidence>
<dbReference type="EMBL" id="MRBO01000525">
    <property type="protein sequence ID" value="KAB2583634.1"/>
    <property type="molecule type" value="Genomic_DNA"/>
</dbReference>
<name>A0A0C3A3V6_RHOER</name>
<accession>A0A0C3A3V6</accession>